<protein>
    <submittedName>
        <fullName evidence="2">RCG54008</fullName>
    </submittedName>
</protein>
<dbReference type="Proteomes" id="UP000234681">
    <property type="component" value="Chromosome 1"/>
</dbReference>
<evidence type="ECO:0000313" key="3">
    <source>
        <dbReference type="Proteomes" id="UP000234681"/>
    </source>
</evidence>
<evidence type="ECO:0000313" key="2">
    <source>
        <dbReference type="EMBL" id="EDM08229.1"/>
    </source>
</evidence>
<sequence>MWSREQRGPQGPGGKDPHPASPILSAPCFWCGPQATPCPSWASGPQLVLCKMGRLASGLLITQVPWEQANSLCCIEQETLGSQTGLQTSPSYIPRTDVPYS</sequence>
<evidence type="ECO:0000256" key="1">
    <source>
        <dbReference type="SAM" id="MobiDB-lite"/>
    </source>
</evidence>
<reference evidence="2 3" key="1">
    <citation type="submission" date="2005-09" db="EMBL/GenBank/DDBJ databases">
        <authorList>
            <person name="Mural R.J."/>
            <person name="Li P.W."/>
            <person name="Adams M.D."/>
            <person name="Amanatides P.G."/>
            <person name="Baden-Tillson H."/>
            <person name="Barnstead M."/>
            <person name="Chin S.H."/>
            <person name="Dew I."/>
            <person name="Evans C.A."/>
            <person name="Ferriera S."/>
            <person name="Flanigan M."/>
            <person name="Fosler C."/>
            <person name="Glodek A."/>
            <person name="Gu Z."/>
            <person name="Holt R.A."/>
            <person name="Jennings D."/>
            <person name="Kraft C.L."/>
            <person name="Lu F."/>
            <person name="Nguyen T."/>
            <person name="Nusskern D.R."/>
            <person name="Pfannkoch C.M."/>
            <person name="Sitter C."/>
            <person name="Sutton G.G."/>
            <person name="Venter J.C."/>
            <person name="Wang Z."/>
            <person name="Woodage T."/>
            <person name="Zheng X.H."/>
            <person name="Zhong F."/>
        </authorList>
    </citation>
    <scope>NUCLEOTIDE SEQUENCE [LARGE SCALE GENOMIC DNA]</scope>
    <source>
        <strain>BN</strain>
        <strain evidence="3">Sprague-Dawley</strain>
    </source>
</reference>
<dbReference type="EMBL" id="CH473979">
    <property type="protein sequence ID" value="EDM08229.1"/>
    <property type="molecule type" value="Genomic_DNA"/>
</dbReference>
<proteinExistence type="predicted"/>
<organism evidence="2 3">
    <name type="scientific">Rattus norvegicus</name>
    <name type="common">Rat</name>
    <dbReference type="NCBI Taxonomy" id="10116"/>
    <lineage>
        <taxon>Eukaryota</taxon>
        <taxon>Metazoa</taxon>
        <taxon>Chordata</taxon>
        <taxon>Craniata</taxon>
        <taxon>Vertebrata</taxon>
        <taxon>Euteleostomi</taxon>
        <taxon>Mammalia</taxon>
        <taxon>Eutheria</taxon>
        <taxon>Euarchontoglires</taxon>
        <taxon>Glires</taxon>
        <taxon>Rodentia</taxon>
        <taxon>Myomorpha</taxon>
        <taxon>Muroidea</taxon>
        <taxon>Muridae</taxon>
        <taxon>Murinae</taxon>
        <taxon>Rattus</taxon>
    </lineage>
</organism>
<accession>A6J8K5</accession>
<name>A6J8K5_RAT</name>
<feature type="region of interest" description="Disordered" evidence="1">
    <location>
        <begin position="1"/>
        <end position="20"/>
    </location>
</feature>
<dbReference type="AlphaFoldDB" id="A6J8K5"/>
<gene>
    <name evidence="2" type="ORF">rCG_54008</name>
</gene>